<dbReference type="InterPro" id="IPR011049">
    <property type="entry name" value="Serralysin-like_metalloprot_C"/>
</dbReference>
<evidence type="ECO:0000313" key="1">
    <source>
        <dbReference type="EMBL" id="GHC60737.1"/>
    </source>
</evidence>
<accession>A0A918TS64</accession>
<dbReference type="RefSeq" id="WP_189412099.1">
    <property type="nucleotide sequence ID" value="NZ_BMYJ01000008.1"/>
</dbReference>
<organism evidence="1 2">
    <name type="scientific">Neogemmobacter tilapiae</name>
    <dbReference type="NCBI Taxonomy" id="875041"/>
    <lineage>
        <taxon>Bacteria</taxon>
        <taxon>Pseudomonadati</taxon>
        <taxon>Pseudomonadota</taxon>
        <taxon>Alphaproteobacteria</taxon>
        <taxon>Rhodobacterales</taxon>
        <taxon>Paracoccaceae</taxon>
        <taxon>Neogemmobacter</taxon>
    </lineage>
</organism>
<name>A0A918TS64_9RHOB</name>
<dbReference type="Proteomes" id="UP000638981">
    <property type="component" value="Unassembled WGS sequence"/>
</dbReference>
<evidence type="ECO:0000313" key="2">
    <source>
        <dbReference type="Proteomes" id="UP000638981"/>
    </source>
</evidence>
<protein>
    <recommendedName>
        <fullName evidence="3">Calcium-binding protein</fullName>
    </recommendedName>
</protein>
<gene>
    <name evidence="1" type="ORF">GCM10007315_25780</name>
</gene>
<dbReference type="InterPro" id="IPR018511">
    <property type="entry name" value="Hemolysin-typ_Ca-bd_CS"/>
</dbReference>
<dbReference type="PROSITE" id="PS00330">
    <property type="entry name" value="HEMOLYSIN_CALCIUM"/>
    <property type="match status" value="1"/>
</dbReference>
<reference evidence="1" key="1">
    <citation type="journal article" date="2014" name="Int. J. Syst. Evol. Microbiol.">
        <title>Complete genome sequence of Corynebacterium casei LMG S-19264T (=DSM 44701T), isolated from a smear-ripened cheese.</title>
        <authorList>
            <consortium name="US DOE Joint Genome Institute (JGI-PGF)"/>
            <person name="Walter F."/>
            <person name="Albersmeier A."/>
            <person name="Kalinowski J."/>
            <person name="Ruckert C."/>
        </authorList>
    </citation>
    <scope>NUCLEOTIDE SEQUENCE</scope>
    <source>
        <strain evidence="1">KCTC 23310</strain>
    </source>
</reference>
<evidence type="ECO:0008006" key="3">
    <source>
        <dbReference type="Google" id="ProtNLM"/>
    </source>
</evidence>
<dbReference type="PRINTS" id="PR00313">
    <property type="entry name" value="CABNDNGRPT"/>
</dbReference>
<comment type="caution">
    <text evidence="1">The sequence shown here is derived from an EMBL/GenBank/DDBJ whole genome shotgun (WGS) entry which is preliminary data.</text>
</comment>
<proteinExistence type="predicted"/>
<keyword evidence="2" id="KW-1185">Reference proteome</keyword>
<reference evidence="1" key="2">
    <citation type="submission" date="2020-09" db="EMBL/GenBank/DDBJ databases">
        <authorList>
            <person name="Sun Q."/>
            <person name="Kim S."/>
        </authorList>
    </citation>
    <scope>NUCLEOTIDE SEQUENCE</scope>
    <source>
        <strain evidence="1">KCTC 23310</strain>
    </source>
</reference>
<sequence length="266" mass="29290">MTTIVANQDADTLIDTMTFDFTGLLALKPAKVSAREMTFKLDYGYVARVDGLGLNVVLKNGKIVDVKGGTIQAVTFYSEHEIDVSYYDINVNFARMFDLISRGKLDQARAMLFAQDDLIMAREEDDRLYGYAGNDLLNGQGGDDTLNGGLGNDTLIGTNGNDTFVFDTKLDGKKNVDRIDVFYNGPADRLHLDNDVFKAIGPVGKFDMKNLAYGNAAKDADDRLIYSRETGQIWYDADGTGTIAKILFAKTQAGFSEIPAHIYIID</sequence>
<dbReference type="SUPFAM" id="SSF51120">
    <property type="entry name" value="beta-Roll"/>
    <property type="match status" value="1"/>
</dbReference>
<dbReference type="Gene3D" id="2.150.10.10">
    <property type="entry name" value="Serralysin-like metalloprotease, C-terminal"/>
    <property type="match status" value="1"/>
</dbReference>
<dbReference type="Pfam" id="PF00353">
    <property type="entry name" value="HemolysinCabind"/>
    <property type="match status" value="1"/>
</dbReference>
<dbReference type="EMBL" id="BMYJ01000008">
    <property type="protein sequence ID" value="GHC60737.1"/>
    <property type="molecule type" value="Genomic_DNA"/>
</dbReference>
<dbReference type="AlphaFoldDB" id="A0A918TS64"/>
<dbReference type="GO" id="GO:0005509">
    <property type="term" value="F:calcium ion binding"/>
    <property type="evidence" value="ECO:0007669"/>
    <property type="project" value="InterPro"/>
</dbReference>
<dbReference type="InterPro" id="IPR001343">
    <property type="entry name" value="Hemolysn_Ca-bd"/>
</dbReference>